<dbReference type="Gene3D" id="1.10.357.10">
    <property type="entry name" value="Tetracycline Repressor, domain 2"/>
    <property type="match status" value="1"/>
</dbReference>
<dbReference type="InterPro" id="IPR050109">
    <property type="entry name" value="HTH-type_TetR-like_transc_reg"/>
</dbReference>
<evidence type="ECO:0000256" key="3">
    <source>
        <dbReference type="ARBA" id="ARBA00023163"/>
    </source>
</evidence>
<dbReference type="SUPFAM" id="SSF48498">
    <property type="entry name" value="Tetracyclin repressor-like, C-terminal domain"/>
    <property type="match status" value="1"/>
</dbReference>
<name>A0ABW9FS10_9NOCA</name>
<keyword evidence="2 4" id="KW-0238">DNA-binding</keyword>
<dbReference type="PRINTS" id="PR00455">
    <property type="entry name" value="HTHTETR"/>
</dbReference>
<evidence type="ECO:0000313" key="6">
    <source>
        <dbReference type="EMBL" id="MFM1728202.1"/>
    </source>
</evidence>
<evidence type="ECO:0000256" key="4">
    <source>
        <dbReference type="PROSITE-ProRule" id="PRU00335"/>
    </source>
</evidence>
<comment type="caution">
    <text evidence="6">The sequence shown here is derived from an EMBL/GenBank/DDBJ whole genome shotgun (WGS) entry which is preliminary data.</text>
</comment>
<dbReference type="PANTHER" id="PTHR30055">
    <property type="entry name" value="HTH-TYPE TRANSCRIPTIONAL REGULATOR RUTR"/>
    <property type="match status" value="1"/>
</dbReference>
<dbReference type="SUPFAM" id="SSF46689">
    <property type="entry name" value="Homeodomain-like"/>
    <property type="match status" value="1"/>
</dbReference>
<keyword evidence="1" id="KW-0805">Transcription regulation</keyword>
<sequence>MPPSEPVDMQVDGRSLRYAGRRDELLSAITEYVIENGVAGLSMRPLAKQIGVSHASLLHHFGTKENLLAEVIENMRRESIPPALLSGAADDPLALLTAWWADRTSEPVLRRFRVMLEIYVQAVLEPERYERFLDRFVGQWVSALEAGLRGAGCPDGQVTPTATLLLAQMRGLSLDLLGTGDRERVDEAFALLRDELAARVERWRGTRV</sequence>
<protein>
    <submittedName>
        <fullName evidence="6">TetR/AcrR family transcriptional regulator</fullName>
    </submittedName>
</protein>
<organism evidence="6 7">
    <name type="scientific">Prescottella soli</name>
    <dbReference type="NCBI Taxonomy" id="1543852"/>
    <lineage>
        <taxon>Bacteria</taxon>
        <taxon>Bacillati</taxon>
        <taxon>Actinomycetota</taxon>
        <taxon>Actinomycetes</taxon>
        <taxon>Mycobacteriales</taxon>
        <taxon>Nocardiaceae</taxon>
        <taxon>Prescottella</taxon>
    </lineage>
</organism>
<dbReference type="EMBL" id="JBDLNU010000002">
    <property type="protein sequence ID" value="MFM1728202.1"/>
    <property type="molecule type" value="Genomic_DNA"/>
</dbReference>
<dbReference type="PANTHER" id="PTHR30055:SF234">
    <property type="entry name" value="HTH-TYPE TRANSCRIPTIONAL REGULATOR BETI"/>
    <property type="match status" value="1"/>
</dbReference>
<dbReference type="RefSeq" id="WP_348604622.1">
    <property type="nucleotide sequence ID" value="NZ_CP157276.1"/>
</dbReference>
<evidence type="ECO:0000256" key="2">
    <source>
        <dbReference type="ARBA" id="ARBA00023125"/>
    </source>
</evidence>
<gene>
    <name evidence="6" type="ORF">ABEU19_001679</name>
</gene>
<dbReference type="PROSITE" id="PS50977">
    <property type="entry name" value="HTH_TETR_2"/>
    <property type="match status" value="1"/>
</dbReference>
<dbReference type="Pfam" id="PF00440">
    <property type="entry name" value="TetR_N"/>
    <property type="match status" value="1"/>
</dbReference>
<evidence type="ECO:0000313" key="7">
    <source>
        <dbReference type="Proteomes" id="UP001629744"/>
    </source>
</evidence>
<dbReference type="InterPro" id="IPR009057">
    <property type="entry name" value="Homeodomain-like_sf"/>
</dbReference>
<feature type="domain" description="HTH tetR-type" evidence="5">
    <location>
        <begin position="19"/>
        <end position="79"/>
    </location>
</feature>
<proteinExistence type="predicted"/>
<keyword evidence="7" id="KW-1185">Reference proteome</keyword>
<dbReference type="InterPro" id="IPR001647">
    <property type="entry name" value="HTH_TetR"/>
</dbReference>
<keyword evidence="3" id="KW-0804">Transcription</keyword>
<evidence type="ECO:0000259" key="5">
    <source>
        <dbReference type="PROSITE" id="PS50977"/>
    </source>
</evidence>
<dbReference type="InterPro" id="IPR036271">
    <property type="entry name" value="Tet_transcr_reg_TetR-rel_C_sf"/>
</dbReference>
<accession>A0ABW9FS10</accession>
<feature type="DNA-binding region" description="H-T-H motif" evidence="4">
    <location>
        <begin position="42"/>
        <end position="61"/>
    </location>
</feature>
<dbReference type="Proteomes" id="UP001629744">
    <property type="component" value="Unassembled WGS sequence"/>
</dbReference>
<evidence type="ECO:0000256" key="1">
    <source>
        <dbReference type="ARBA" id="ARBA00023015"/>
    </source>
</evidence>
<reference evidence="6 7" key="1">
    <citation type="submission" date="2023-11" db="EMBL/GenBank/DDBJ databases">
        <authorList>
            <person name="Val-Calvo J."/>
            <person name="Scortti M."/>
            <person name="Vazquez-Boland J."/>
        </authorList>
    </citation>
    <scope>NUCLEOTIDE SEQUENCE [LARGE SCALE GENOMIC DNA]</scope>
    <source>
        <strain evidence="6 7">DSM 46662</strain>
    </source>
</reference>